<comment type="function">
    <text evidence="9">Involved in targeting and insertion of nascent membrane proteins into the cytoplasmic membrane. Acts as a receptor for the complex formed by the signal recognition particle (SRP) and the ribosome-nascent chain (RNC).</text>
</comment>
<accession>A0A1V1P1Z3</accession>
<dbReference type="GO" id="GO:0005886">
    <property type="term" value="C:plasma membrane"/>
    <property type="evidence" value="ECO:0007669"/>
    <property type="project" value="UniProtKB-SubCell"/>
</dbReference>
<dbReference type="Gene3D" id="1.20.120.140">
    <property type="entry name" value="Signal recognition particle SRP54, nucleotide-binding domain"/>
    <property type="match status" value="1"/>
</dbReference>
<dbReference type="GO" id="GO:0005525">
    <property type="term" value="F:GTP binding"/>
    <property type="evidence" value="ECO:0007669"/>
    <property type="project" value="UniProtKB-UniRule"/>
</dbReference>
<evidence type="ECO:0000313" key="12">
    <source>
        <dbReference type="Proteomes" id="UP000189670"/>
    </source>
</evidence>
<evidence type="ECO:0000256" key="8">
    <source>
        <dbReference type="ARBA" id="ARBA00048027"/>
    </source>
</evidence>
<comment type="catalytic activity">
    <reaction evidence="8 9">
        <text>GTP + H2O = GDP + phosphate + H(+)</text>
        <dbReference type="Rhea" id="RHEA:19669"/>
        <dbReference type="ChEBI" id="CHEBI:15377"/>
        <dbReference type="ChEBI" id="CHEBI:15378"/>
        <dbReference type="ChEBI" id="CHEBI:37565"/>
        <dbReference type="ChEBI" id="CHEBI:43474"/>
        <dbReference type="ChEBI" id="CHEBI:58189"/>
        <dbReference type="EC" id="3.6.5.4"/>
    </reaction>
</comment>
<dbReference type="GO" id="GO:0003924">
    <property type="term" value="F:GTPase activity"/>
    <property type="evidence" value="ECO:0007669"/>
    <property type="project" value="UniProtKB-UniRule"/>
</dbReference>
<feature type="binding site" evidence="9">
    <location>
        <begin position="86"/>
        <end position="93"/>
    </location>
    <ligand>
        <name>GTP</name>
        <dbReference type="ChEBI" id="CHEBI:37565"/>
    </ligand>
</feature>
<dbReference type="PROSITE" id="PS00300">
    <property type="entry name" value="SRP54"/>
    <property type="match status" value="1"/>
</dbReference>
<keyword evidence="7 9" id="KW-0675">Receptor</keyword>
<gene>
    <name evidence="9" type="primary">ftsY</name>
    <name evidence="11" type="ORF">OMM_10141</name>
</gene>
<sequence>MGIWRKKRLDDELIESLEESLITADIGVETTMTIMESLEEQIQKKKITTTDQLQSAVLNELMQRLPQSNEPEDSFIYRPHVILVVGVNGVGKTTTIGKLASRLNAQGKKVIIGASDTFRAAAVEQLEQWAQRASSDIVRHNENADPAAVAFDTVQAAISRKADIAIIDTAGRLHTKKNLMEEIRKIRRSIAKKMPDAPHDIFLILDATTGQNAVSQTRLFHEALNVTGIILTKLDGTAKGGIVVSIANTFDIPIRYIGLGESIEDLQPFDSELFIRALIET</sequence>
<organism evidence="11 12">
    <name type="scientific">Candidatus Magnetoglobus multicellularis str. Araruama</name>
    <dbReference type="NCBI Taxonomy" id="890399"/>
    <lineage>
        <taxon>Bacteria</taxon>
        <taxon>Pseudomonadati</taxon>
        <taxon>Thermodesulfobacteriota</taxon>
        <taxon>Desulfobacteria</taxon>
        <taxon>Desulfobacterales</taxon>
        <taxon>Desulfobacteraceae</taxon>
        <taxon>Candidatus Magnetoglobus</taxon>
    </lineage>
</organism>
<dbReference type="Pfam" id="PF02881">
    <property type="entry name" value="SRP54_N"/>
    <property type="match status" value="1"/>
</dbReference>
<evidence type="ECO:0000256" key="2">
    <source>
        <dbReference type="ARBA" id="ARBA00022490"/>
    </source>
</evidence>
<dbReference type="EMBL" id="ATBP01000824">
    <property type="protein sequence ID" value="ETR68821.1"/>
    <property type="molecule type" value="Genomic_DNA"/>
</dbReference>
<dbReference type="InterPro" id="IPR036225">
    <property type="entry name" value="SRP/SRP_N"/>
</dbReference>
<evidence type="ECO:0000256" key="5">
    <source>
        <dbReference type="ARBA" id="ARBA00023134"/>
    </source>
</evidence>
<feature type="binding site" evidence="9">
    <location>
        <begin position="168"/>
        <end position="172"/>
    </location>
    <ligand>
        <name>GTP</name>
        <dbReference type="ChEBI" id="CHEBI:37565"/>
    </ligand>
</feature>
<dbReference type="InterPro" id="IPR000897">
    <property type="entry name" value="SRP54_GTPase_dom"/>
</dbReference>
<dbReference type="SUPFAM" id="SSF52540">
    <property type="entry name" value="P-loop containing nucleoside triphosphate hydrolases"/>
    <property type="match status" value="1"/>
</dbReference>
<dbReference type="SUPFAM" id="SSF47364">
    <property type="entry name" value="Domain of the SRP/SRP receptor G-proteins"/>
    <property type="match status" value="1"/>
</dbReference>
<keyword evidence="4 9" id="KW-0378">Hydrolase</keyword>
<dbReference type="SMART" id="SM00963">
    <property type="entry name" value="SRP54_N"/>
    <property type="match status" value="1"/>
</dbReference>
<evidence type="ECO:0000259" key="10">
    <source>
        <dbReference type="PROSITE" id="PS00300"/>
    </source>
</evidence>
<keyword evidence="3 9" id="KW-0547">Nucleotide-binding</keyword>
<dbReference type="AlphaFoldDB" id="A0A1V1P1Z3"/>
<dbReference type="EC" id="3.6.5.4" evidence="9"/>
<proteinExistence type="inferred from homology"/>
<evidence type="ECO:0000256" key="9">
    <source>
        <dbReference type="HAMAP-Rule" id="MF_00920"/>
    </source>
</evidence>
<dbReference type="NCBIfam" id="TIGR00064">
    <property type="entry name" value="ftsY"/>
    <property type="match status" value="1"/>
</dbReference>
<dbReference type="PANTHER" id="PTHR43134">
    <property type="entry name" value="SIGNAL RECOGNITION PARTICLE RECEPTOR SUBUNIT ALPHA"/>
    <property type="match status" value="1"/>
</dbReference>
<reference evidence="12" key="1">
    <citation type="submission" date="2012-11" db="EMBL/GenBank/DDBJ databases">
        <authorList>
            <person name="Lucero-Rivera Y.E."/>
            <person name="Tovar-Ramirez D."/>
        </authorList>
    </citation>
    <scope>NUCLEOTIDE SEQUENCE [LARGE SCALE GENOMIC DNA]</scope>
    <source>
        <strain evidence="12">Araruama</strain>
    </source>
</reference>
<evidence type="ECO:0000256" key="7">
    <source>
        <dbReference type="ARBA" id="ARBA00023170"/>
    </source>
</evidence>
<dbReference type="Gene3D" id="3.40.50.300">
    <property type="entry name" value="P-loop containing nucleotide triphosphate hydrolases"/>
    <property type="match status" value="1"/>
</dbReference>
<dbReference type="GO" id="GO:0005737">
    <property type="term" value="C:cytoplasm"/>
    <property type="evidence" value="ECO:0007669"/>
    <property type="project" value="UniProtKB-SubCell"/>
</dbReference>
<dbReference type="HAMAP" id="MF_00920">
    <property type="entry name" value="FtsY"/>
    <property type="match status" value="1"/>
</dbReference>
<evidence type="ECO:0000256" key="3">
    <source>
        <dbReference type="ARBA" id="ARBA00022741"/>
    </source>
</evidence>
<dbReference type="InterPro" id="IPR004390">
    <property type="entry name" value="SR_rcpt_FtsY"/>
</dbReference>
<comment type="similarity">
    <text evidence="9">Belongs to the GTP-binding SRP family. FtsY subfamily.</text>
</comment>
<dbReference type="Pfam" id="PF00448">
    <property type="entry name" value="SRP54"/>
    <property type="match status" value="1"/>
</dbReference>
<evidence type="ECO:0000256" key="4">
    <source>
        <dbReference type="ARBA" id="ARBA00022801"/>
    </source>
</evidence>
<dbReference type="GO" id="GO:0006614">
    <property type="term" value="P:SRP-dependent cotranslational protein targeting to membrane"/>
    <property type="evidence" value="ECO:0007669"/>
    <property type="project" value="InterPro"/>
</dbReference>
<dbReference type="InterPro" id="IPR027417">
    <property type="entry name" value="P-loop_NTPase"/>
</dbReference>
<evidence type="ECO:0000313" key="11">
    <source>
        <dbReference type="EMBL" id="ETR68821.1"/>
    </source>
</evidence>
<dbReference type="PANTHER" id="PTHR43134:SF1">
    <property type="entry name" value="SIGNAL RECOGNITION PARTICLE RECEPTOR SUBUNIT ALPHA"/>
    <property type="match status" value="1"/>
</dbReference>
<dbReference type="FunFam" id="3.40.50.300:FF:000053">
    <property type="entry name" value="Signal recognition particle receptor FtsY"/>
    <property type="match status" value="1"/>
</dbReference>
<dbReference type="InterPro" id="IPR042101">
    <property type="entry name" value="SRP54_N_sf"/>
</dbReference>
<dbReference type="SMART" id="SM00962">
    <property type="entry name" value="SRP54"/>
    <property type="match status" value="1"/>
</dbReference>
<dbReference type="Proteomes" id="UP000189670">
    <property type="component" value="Unassembled WGS sequence"/>
</dbReference>
<keyword evidence="5 9" id="KW-0342">GTP-binding</keyword>
<dbReference type="InterPro" id="IPR003593">
    <property type="entry name" value="AAA+_ATPase"/>
</dbReference>
<keyword evidence="1 9" id="KW-1003">Cell membrane</keyword>
<evidence type="ECO:0000256" key="1">
    <source>
        <dbReference type="ARBA" id="ARBA00022475"/>
    </source>
</evidence>
<dbReference type="CDD" id="cd17874">
    <property type="entry name" value="FtsY"/>
    <property type="match status" value="1"/>
</dbReference>
<dbReference type="GO" id="GO:0005047">
    <property type="term" value="F:signal recognition particle binding"/>
    <property type="evidence" value="ECO:0007669"/>
    <property type="project" value="TreeGrafter"/>
</dbReference>
<keyword evidence="6 9" id="KW-0472">Membrane</keyword>
<keyword evidence="2 9" id="KW-0963">Cytoplasm</keyword>
<dbReference type="InterPro" id="IPR013822">
    <property type="entry name" value="Signal_recog_particl_SRP54_hlx"/>
</dbReference>
<evidence type="ECO:0000256" key="6">
    <source>
        <dbReference type="ARBA" id="ARBA00023136"/>
    </source>
</evidence>
<comment type="subcellular location">
    <subcellularLocation>
        <location evidence="9">Cell membrane</location>
        <topology evidence="9">Peripheral membrane protein</topology>
        <orientation evidence="9">Cytoplasmic side</orientation>
    </subcellularLocation>
    <subcellularLocation>
        <location evidence="9">Cytoplasm</location>
    </subcellularLocation>
</comment>
<feature type="domain" description="SRP54-type proteins GTP-binding" evidence="10">
    <location>
        <begin position="253"/>
        <end position="266"/>
    </location>
</feature>
<name>A0A1V1P1Z3_9BACT</name>
<protein>
    <recommendedName>
        <fullName evidence="9">Signal recognition particle receptor FtsY</fullName>
        <shortName evidence="9">SRP receptor</shortName>
        <ecNumber evidence="9">3.6.5.4</ecNumber>
    </recommendedName>
</protein>
<comment type="caution">
    <text evidence="11">The sequence shown here is derived from an EMBL/GenBank/DDBJ whole genome shotgun (WGS) entry which is preliminary data.</text>
</comment>
<comment type="subunit">
    <text evidence="9">Part of the signal recognition particle protein translocation system, which is composed of SRP and FtsY.</text>
</comment>
<feature type="binding site" evidence="9">
    <location>
        <begin position="232"/>
        <end position="235"/>
    </location>
    <ligand>
        <name>GTP</name>
        <dbReference type="ChEBI" id="CHEBI:37565"/>
    </ligand>
</feature>
<dbReference type="SMART" id="SM00382">
    <property type="entry name" value="AAA"/>
    <property type="match status" value="1"/>
</dbReference>